<organism evidence="1">
    <name type="scientific">Anguilla anguilla</name>
    <name type="common">European freshwater eel</name>
    <name type="synonym">Muraena anguilla</name>
    <dbReference type="NCBI Taxonomy" id="7936"/>
    <lineage>
        <taxon>Eukaryota</taxon>
        <taxon>Metazoa</taxon>
        <taxon>Chordata</taxon>
        <taxon>Craniata</taxon>
        <taxon>Vertebrata</taxon>
        <taxon>Euteleostomi</taxon>
        <taxon>Actinopterygii</taxon>
        <taxon>Neopterygii</taxon>
        <taxon>Teleostei</taxon>
        <taxon>Anguilliformes</taxon>
        <taxon>Anguillidae</taxon>
        <taxon>Anguilla</taxon>
    </lineage>
</organism>
<protein>
    <submittedName>
        <fullName evidence="1">Uncharacterized protein</fullName>
    </submittedName>
</protein>
<proteinExistence type="predicted"/>
<reference evidence="1" key="2">
    <citation type="journal article" date="2015" name="Fish Shellfish Immunol.">
        <title>Early steps in the European eel (Anguilla anguilla)-Vibrio vulnificus interaction in the gills: Role of the RtxA13 toxin.</title>
        <authorList>
            <person name="Callol A."/>
            <person name="Pajuelo D."/>
            <person name="Ebbesson L."/>
            <person name="Teles M."/>
            <person name="MacKenzie S."/>
            <person name="Amaro C."/>
        </authorList>
    </citation>
    <scope>NUCLEOTIDE SEQUENCE</scope>
</reference>
<accession>A0A0E9VKI7</accession>
<reference evidence="1" key="1">
    <citation type="submission" date="2014-11" db="EMBL/GenBank/DDBJ databases">
        <authorList>
            <person name="Amaro Gonzalez C."/>
        </authorList>
    </citation>
    <scope>NUCLEOTIDE SEQUENCE</scope>
</reference>
<dbReference type="EMBL" id="GBXM01030854">
    <property type="protein sequence ID" value="JAH77723.1"/>
    <property type="molecule type" value="Transcribed_RNA"/>
</dbReference>
<name>A0A0E9VKI7_ANGAN</name>
<dbReference type="AlphaFoldDB" id="A0A0E9VKI7"/>
<sequence length="57" mass="6168">MANSGGVANVDRGSVGLSDDECTVMSVTTVAYLFSFLNLTRLNEIPILKFKVQDSSR</sequence>
<evidence type="ECO:0000313" key="1">
    <source>
        <dbReference type="EMBL" id="JAH77723.1"/>
    </source>
</evidence>